<dbReference type="Proteomes" id="UP001054945">
    <property type="component" value="Unassembled WGS sequence"/>
</dbReference>
<organism evidence="1 2">
    <name type="scientific">Caerostris extrusa</name>
    <name type="common">Bark spider</name>
    <name type="synonym">Caerostris bankana</name>
    <dbReference type="NCBI Taxonomy" id="172846"/>
    <lineage>
        <taxon>Eukaryota</taxon>
        <taxon>Metazoa</taxon>
        <taxon>Ecdysozoa</taxon>
        <taxon>Arthropoda</taxon>
        <taxon>Chelicerata</taxon>
        <taxon>Arachnida</taxon>
        <taxon>Araneae</taxon>
        <taxon>Araneomorphae</taxon>
        <taxon>Entelegynae</taxon>
        <taxon>Araneoidea</taxon>
        <taxon>Araneidae</taxon>
        <taxon>Caerostris</taxon>
    </lineage>
</organism>
<evidence type="ECO:0000313" key="2">
    <source>
        <dbReference type="Proteomes" id="UP001054945"/>
    </source>
</evidence>
<protein>
    <recommendedName>
        <fullName evidence="3">Ion transport domain-containing protein</fullName>
    </recommendedName>
</protein>
<keyword evidence="2" id="KW-1185">Reference proteome</keyword>
<sequence length="85" mass="9757">MQRESLIYKRLRPHDALDVPLAEIDPKVSDDVEALHQSISRGFIFGTYSYLKNPWMCFDFIITIATLPSIEILGTKIFKLSPSEE</sequence>
<evidence type="ECO:0000313" key="1">
    <source>
        <dbReference type="EMBL" id="GIY58520.1"/>
    </source>
</evidence>
<comment type="caution">
    <text evidence="1">The sequence shown here is derived from an EMBL/GenBank/DDBJ whole genome shotgun (WGS) entry which is preliminary data.</text>
</comment>
<gene>
    <name evidence="1" type="ORF">CEXT_479041</name>
</gene>
<evidence type="ECO:0008006" key="3">
    <source>
        <dbReference type="Google" id="ProtNLM"/>
    </source>
</evidence>
<accession>A0AAV4ULD2</accession>
<proteinExistence type="predicted"/>
<dbReference type="AlphaFoldDB" id="A0AAV4ULD2"/>
<reference evidence="1 2" key="1">
    <citation type="submission" date="2021-06" db="EMBL/GenBank/DDBJ databases">
        <title>Caerostris extrusa draft genome.</title>
        <authorList>
            <person name="Kono N."/>
            <person name="Arakawa K."/>
        </authorList>
    </citation>
    <scope>NUCLEOTIDE SEQUENCE [LARGE SCALE GENOMIC DNA]</scope>
</reference>
<dbReference type="EMBL" id="BPLR01013073">
    <property type="protein sequence ID" value="GIY58520.1"/>
    <property type="molecule type" value="Genomic_DNA"/>
</dbReference>
<name>A0AAV4ULD2_CAEEX</name>